<protein>
    <submittedName>
        <fullName evidence="2">Uncharacterized protein</fullName>
    </submittedName>
</protein>
<evidence type="ECO:0000313" key="3">
    <source>
        <dbReference type="Proteomes" id="UP000294003"/>
    </source>
</evidence>
<name>A0ABY0HNA1_9PEZI</name>
<keyword evidence="3" id="KW-1185">Reference proteome</keyword>
<feature type="signal peptide" evidence="1">
    <location>
        <begin position="1"/>
        <end position="20"/>
    </location>
</feature>
<evidence type="ECO:0000256" key="1">
    <source>
        <dbReference type="SAM" id="SignalP"/>
    </source>
</evidence>
<dbReference type="Proteomes" id="UP000294003">
    <property type="component" value="Unassembled WGS sequence"/>
</dbReference>
<proteinExistence type="predicted"/>
<reference evidence="2 3" key="1">
    <citation type="submission" date="2018-06" db="EMBL/GenBank/DDBJ databases">
        <title>Complete Genomes of Monosporascus.</title>
        <authorList>
            <person name="Robinson A.J."/>
            <person name="Natvig D.O."/>
        </authorList>
    </citation>
    <scope>NUCLEOTIDE SEQUENCE [LARGE SCALE GENOMIC DNA]</scope>
    <source>
        <strain evidence="2 3">CBS 609.92</strain>
    </source>
</reference>
<accession>A0ABY0HNA1</accession>
<organism evidence="2 3">
    <name type="scientific">Monosporascus cannonballus</name>
    <dbReference type="NCBI Taxonomy" id="155416"/>
    <lineage>
        <taxon>Eukaryota</taxon>
        <taxon>Fungi</taxon>
        <taxon>Dikarya</taxon>
        <taxon>Ascomycota</taxon>
        <taxon>Pezizomycotina</taxon>
        <taxon>Sordariomycetes</taxon>
        <taxon>Xylariomycetidae</taxon>
        <taxon>Xylariales</taxon>
        <taxon>Xylariales incertae sedis</taxon>
        <taxon>Monosporascus</taxon>
    </lineage>
</organism>
<feature type="chain" id="PRO_5047546707" evidence="1">
    <location>
        <begin position="21"/>
        <end position="104"/>
    </location>
</feature>
<evidence type="ECO:0000313" key="2">
    <source>
        <dbReference type="EMBL" id="RYO94658.1"/>
    </source>
</evidence>
<gene>
    <name evidence="2" type="ORF">DL762_000424</name>
</gene>
<comment type="caution">
    <text evidence="2">The sequence shown here is derived from an EMBL/GenBank/DDBJ whole genome shotgun (WGS) entry which is preliminary data.</text>
</comment>
<dbReference type="EMBL" id="QJNS01000008">
    <property type="protein sequence ID" value="RYO94658.1"/>
    <property type="molecule type" value="Genomic_DNA"/>
</dbReference>
<sequence>MKLSAFTLLATVFLSSTASAAVANVPRDTVDTGILLEPKQCGAADFCRGTGGGKLCNNRAPQENTSRINAAVSVGRDAAVTTIKVAFKLFQVGNLCDHPIFSQS</sequence>
<keyword evidence="1" id="KW-0732">Signal</keyword>